<dbReference type="Proteomes" id="UP000663879">
    <property type="component" value="Unassembled WGS sequence"/>
</dbReference>
<accession>A0A813MLN6</accession>
<evidence type="ECO:0000313" key="3">
    <source>
        <dbReference type="EMBL" id="CAF0724403.1"/>
    </source>
</evidence>
<name>A0A813MLN6_9BILA</name>
<evidence type="ECO:0000256" key="2">
    <source>
        <dbReference type="SAM" id="MobiDB-lite"/>
    </source>
</evidence>
<feature type="compositionally biased region" description="Basic and acidic residues" evidence="2">
    <location>
        <begin position="12"/>
        <end position="27"/>
    </location>
</feature>
<feature type="compositionally biased region" description="Acidic residues" evidence="2">
    <location>
        <begin position="910"/>
        <end position="935"/>
    </location>
</feature>
<feature type="coiled-coil region" evidence="1">
    <location>
        <begin position="2132"/>
        <end position="2166"/>
    </location>
</feature>
<feature type="compositionally biased region" description="Basic residues" evidence="2">
    <location>
        <begin position="86"/>
        <end position="95"/>
    </location>
</feature>
<feature type="coiled-coil region" evidence="1">
    <location>
        <begin position="3900"/>
        <end position="3930"/>
    </location>
</feature>
<feature type="compositionally biased region" description="Basic and acidic residues" evidence="2">
    <location>
        <begin position="4069"/>
        <end position="4078"/>
    </location>
</feature>
<dbReference type="EMBL" id="CAJNOC010000187">
    <property type="protein sequence ID" value="CAF0724403.1"/>
    <property type="molecule type" value="Genomic_DNA"/>
</dbReference>
<protein>
    <submittedName>
        <fullName evidence="3">Uncharacterized protein</fullName>
    </submittedName>
</protein>
<feature type="region of interest" description="Disordered" evidence="2">
    <location>
        <begin position="4683"/>
        <end position="4706"/>
    </location>
</feature>
<proteinExistence type="predicted"/>
<feature type="region of interest" description="Disordered" evidence="2">
    <location>
        <begin position="4069"/>
        <end position="4089"/>
    </location>
</feature>
<evidence type="ECO:0000313" key="4">
    <source>
        <dbReference type="Proteomes" id="UP000663879"/>
    </source>
</evidence>
<comment type="caution">
    <text evidence="3">The sequence shown here is derived from an EMBL/GenBank/DDBJ whole genome shotgun (WGS) entry which is preliminary data.</text>
</comment>
<feature type="region of interest" description="Disordered" evidence="2">
    <location>
        <begin position="900"/>
        <end position="935"/>
    </location>
</feature>
<feature type="region of interest" description="Disordered" evidence="2">
    <location>
        <begin position="678"/>
        <end position="706"/>
    </location>
</feature>
<evidence type="ECO:0000256" key="1">
    <source>
        <dbReference type="SAM" id="Coils"/>
    </source>
</evidence>
<organism evidence="3 4">
    <name type="scientific">Brachionus calyciflorus</name>
    <dbReference type="NCBI Taxonomy" id="104777"/>
    <lineage>
        <taxon>Eukaryota</taxon>
        <taxon>Metazoa</taxon>
        <taxon>Spiralia</taxon>
        <taxon>Gnathifera</taxon>
        <taxon>Rotifera</taxon>
        <taxon>Eurotatoria</taxon>
        <taxon>Monogononta</taxon>
        <taxon>Pseudotrocha</taxon>
        <taxon>Ploima</taxon>
        <taxon>Brachionidae</taxon>
        <taxon>Brachionus</taxon>
    </lineage>
</organism>
<reference evidence="3" key="1">
    <citation type="submission" date="2021-02" db="EMBL/GenBank/DDBJ databases">
        <authorList>
            <person name="Nowell W R."/>
        </authorList>
    </citation>
    <scope>NUCLEOTIDE SEQUENCE</scope>
    <source>
        <strain evidence="3">Ploen Becks lab</strain>
    </source>
</reference>
<feature type="compositionally biased region" description="Basic residues" evidence="2">
    <location>
        <begin position="1"/>
        <end position="11"/>
    </location>
</feature>
<keyword evidence="4" id="KW-1185">Reference proteome</keyword>
<feature type="compositionally biased region" description="Low complexity" evidence="2">
    <location>
        <begin position="680"/>
        <end position="692"/>
    </location>
</feature>
<dbReference type="OrthoDB" id="10045746at2759"/>
<feature type="compositionally biased region" description="Polar residues" evidence="2">
    <location>
        <begin position="28"/>
        <end position="41"/>
    </location>
</feature>
<feature type="compositionally biased region" description="Polar residues" evidence="2">
    <location>
        <begin position="4079"/>
        <end position="4088"/>
    </location>
</feature>
<feature type="region of interest" description="Disordered" evidence="2">
    <location>
        <begin position="4201"/>
        <end position="4220"/>
    </location>
</feature>
<gene>
    <name evidence="3" type="ORF">OXX778_LOCUS2412</name>
</gene>
<feature type="compositionally biased region" description="Basic and acidic residues" evidence="2">
    <location>
        <begin position="696"/>
        <end position="706"/>
    </location>
</feature>
<feature type="region of interest" description="Disordered" evidence="2">
    <location>
        <begin position="337"/>
        <end position="358"/>
    </location>
</feature>
<feature type="region of interest" description="Disordered" evidence="2">
    <location>
        <begin position="1"/>
        <end position="108"/>
    </location>
</feature>
<sequence>MYKFVRSFKKKPQNEEKIQNESSHKTNENNQNESIANSDQNSSLKKSDSKSSLSTLTTSPKISHESFVKIRPNLENNKKTSSQSVKVKRSFSHQKKNSEKNQSVAYRSSSISSLTTLSSITKKNLSTSSSSSSSLTTSNETIVNTKIFLNDDENNLNNNKLIDKIEYLIRNESEKLDNKNANNFNRNNSKFLNLEVDFRNNTQNEGKIVNIIKRNFSIPTNSEFHREEKRAQSFKMVHSDKKQKNNVHLFSKPLYKTRIRNNLNLSSEEDEEKLKKNSKNVNFRILKIPQKNENISNGSFKVLAQQPNVQNKNSKNRIPVLITPVQKTNQHFVEISSGPRKRVRSPSNSHTRPCSAASRGDYNKLLNLAQRQSQKNRVLNKITIRPLPRSLSVNYLYRKRQGDLRRYQKNALIKISVNRPGFTTEDIDDIYMPKKFDMFKRKLMATLDVSDNSELEEGKMRQERLNRYTNCNKRIKQEIPRSVSRPKIIINYRISKPDEGQLLHEHYLNEKKSYLEEAKRKLDEMKNSKGYYYNLNNKLKSSVTNLIKASHDLARTNEIKSKFLMRNSSLREVYDVRRHQIRSNNLTNINSDSATNIQNSYTSDDLDNVYTPWMIENYGRKLTIEAMRRRANDKNENKASNKLPYVSQYYAKSSDFQSLRQNDLWLIDQEIRRYVKRNNSSSESDISMTDTETSSDDTRPIIPEKIKKPDNSLKNKILKAINKSLLSSEMTGIDLNILKLNDCVRRTLKRIEKRALERDLEHDLIRSFSCSHLADLRKEDIKYMNMRIRNTFYSYSTEDIEDLYIPRILENYKLKLAVEKERKSIRYPDIHFSRESLIEENLNEALVTSPPPVQIKSPTSIATPLSPNQFKTNTDSLFKQIIQERLSEFDYRIASEISSSTKRRSKAEEDTVSTDNDQDDSIEISSESDDLNINDDEMKNFDFKSQISKSKIESAINKSLKNPGELISDFYISNMNYAMRYSVEYIQQVSKELRQRRQQQDATLFNLDKENKLSNRRSSSVDRLYAVRKEHLRYSNGAEHQSRISFTTDDIQDIYMPFCLDNYKRKIAVELERRRRNAELSDEMEEFNDNLFPVKSFQPVILDDLDLFIIKKSKYTIQNSELDDKLIKQSQPTIQIDQQPVRQNFVRIENPPLIQIKPEKAFISTEEENRNRLNKVQINKINFKTNEDRIRFERANLSIQEKLSFFENYPIVTKTETVLDDEPMQIDQANVSYEHEVNNYPLINKINTIVDNELLQENLSTSSSSSMTSSITTESNDSLNNINLDAFEPKKNTNILNIDKATTTVVEEFSKSFVSKNKVLHSEQVPVLAKPIVNYEIQQLNKVNVNYIQPINMPTQKDEYTKAEYSNYLLPKSEIPQEINYTVISNELKSSYSKNKSSPVVLNAPNLTIENLKFFEAEKLQVADKSLNIKRPEYFIEEYVKKPLNSEITIPYENINFIEIERDDVEKAKIEREVNKFEKLDSKIRLRPLNAPKIDFDENKMSLADGIETKINAHNVQNVEFIPKLVLNEPASMLIPIDVKNAEQAHFEEFEIMEFKNEEKLENNAELNEEGFEMQLAHVTEYKNVENPIIDEFNLSDSDSLIVDHIDEMVLNEQKVKAEMIEPIKPIQNKVYSLPKHTIDTFELDLIEEFEAPKIEIDQLESVEKIEKLEICQQPKRLGVLSLARQDSIKSLENRSENFQSDQIVPENALEKHEILELNSKPLVQKTKPLNVALDEVKIIEEQMTEELEFKEDSQVQQSAFSQFKIDPLNRPLVSEKPFFLNKANLSESTLEQQTVDDLHAQITIENLELKEELEKLNSAQDLKADKSMKTFNLGTIRYEEVPLVGTNEYENEILDAETAMVNKEEGISQKIEQPSALDVLNAPTISKGIDEFLETVKPLDTIELDFEEQISINTRKSSLIGPNDIKISIRQSFHQPKEIDETLNTENCSDFNESDITEKITEPIYQENKIDILSPTGIKVDCVEKIGYGKVETPSLNSEEPIEFETSYYQTTENLKSNSESIRETDRLGTIKSQLIFNSPLTGQIKIETLEHFTTENIEYEKPDFIVQDSDLNKDQLVSKVQSLNAPDESYEILEEEYYSTEFHESYTEEEIRIQTENSSSNNCDLKVGIDQKVKYNLAELKENINREENNLELVRENLINLDTINPKLVEPSLLSHSGKDTTVTKVKKIALSKQIVEVIETHKTEEFEEKIEIFNQSANLGYEENSIKHKIQNQKLQVRNLETIEKTEYFECNNLSVNEFQQSKTSITNEPFYLVSEHNKSKLLVISKSKQDEIINSSCSSLDSLNSDALETSKAELKLIENLNKAEKIEGTRPYNSYLVNVTNEMNEDVGEFEESLQLENSILKASSDVINEKVIKENLDIFNLPNEQNLSDTDSEIEPLNEDLNSVLIQNPKLTTELREFEKVDKNSNQFLNAPAVQNISLNNSQNIDEFELENEPIREANIIIENENLNQSNQFKKSINILNAPKEDLMQISLENTQVLETPIPSEDTLISKIEVSSVSQQPIEKSKIKFLIAPRVDEAIIGLEQVDEIETKTLAQEPLEAKPETELVQNSALKSKIKFLNAPKIEEENLSFSEEAHSYSIDANLEQQINQIQSVQNEALETQAKKQLTVLNAPKVESDNYSDLEEADSFEIEFTSTNNLDLKLESHKLETGQLQSKILTLNAPTEQNESFSNFEEVENFESEIQNENFLEAKSQVLDLTTEQIKSKINLLNAPKELNESFSNFEKVETFESELRVETNLEPKLEAHFLNSETQLKSVITQLNAPKYENLSSSYLEDADSLEISKLEAENPIISEIQNHMTSSVIKQAVNLLNAPRPETTSLSPVEKVEDFEIKIETEQSQLIKIENDPINNAKSIKINALNAPRVDTVSQNLENLENFESERNHDYKLSFTCIESSTMDKVINNHRVNLLNAPDYRNISHSFIERAESFETKNEMHEIMIEKEELNLNYLSNIQEPVRVLMREMEDAIEYTFNEGAYRLENNSLSPESPEWHQENNFLNNKPDKKLLLWLNYPKIVKNENEQEEAKRLDEQLDYLYEKCIAGIKSNDSLEMDSNLVHCEKVLSLLISNQKHVEYHEELLRIIPNSRPELQRLVLNFQQKSDLEMPNKISAESQTDLRDLSFEEDSIEEMSTNTQSQKFQSNLQVQLDVRQRIKSSSRVVFNMANIKTFFDQDEKINQFSEIEPYEVKKTTHQVVLKAPNVTSLEQKLEHTWIVDEKGNSAEIPIFTDDKNWNQNEGYDKSDTDDDTGSFFEQIENFEIIEKVENKIHSTVIEENQINLDISIDSINEKMDREIESENDTDTTSVSESSAKMHLIESVEVLTHPGLHVHKVDINRMKIREKVKFNSNEDPKSRFKVNFKQEELLDLRENQDETLKVDTNREFAKKFVQQIINLSASKLELSLASSSEDENFCNLKCIASKDPDEILESLSNIKCDLTKHFADSLISEYGPETSLIDEQCLNMNLMEDEVSDRENFFENFSNRLHSSSNYGQVDEFNKQQIESDLEKSNYEDSKDKEVVEILAQIVKQRTSSNCSSDSEDSLENIKRTITLDSMQSFLDNVVNAAKNTVNSKIEDLSDQDDEISIQEMVIFNQKLLDEANEKKIINPKKYKINSIKIDTVDDLDKTSAHESADLKYEPINGAALIKTVEKSPEIHDFDETVEIVDSVVIDHVSEDDKSTTSEEVTFERWTEETKLIRTKIFKDGNLVDEIIERKSPELVDVLKRVRVKSPGQSRRQSLDIQEILNEDLDGSSIFIVEPTITSIKPSPNQDNTYLIQHQQVITPSGQRTSILKGTTKTSAYCSCFEKNALKSKNSLNQNHAHYVKPSPSNFSLSSMVTTNDHNNHFDTFYTETVGFSPCNNNSNALSTFLNKPKIKIQNLKDEEETRNDLKDSLENLNANKMSLETISNNNNNNNNNTSNINSYFDGIKAISLSDLSKDVDENVLIVRSDSFDSKSALMSNLNSVERVDNQMIEIQNQEAFLDNELINESYQDFKNKSDSIVSNTSDSFGSMQRFERPSKLELLKIQQEKQQQAFFYEDATSTTLESEKNDKTIEENSTFKQSEMSTKKEDLTDLSDYENNIFLNTDQNKSVSYVESRSSIGSEIGRRRNLPLRRESFELAQRDPTKRLSIAKSTTSSSSSSFGFNQIIIKPGETQVSNTQNNNNNNIKRLLSEIRPTNEQTDAESKTIDFQNESDSSESDILKRNYEILRKKTSEKIFKNELNESKNSDTQEQASFISSHSIKSENIKPSVRPTKIKIVKKQKLPSKDSNFSRSVSPGLLRGPDIIETIETTTSMSFIMNKNINLVTEEKVEKNSNLKTALSQPQLNKKSESDMEPIKSIPIPIQIQSRSKSEPKLKPENESREIKVTYRDDKKPRVTFHKYDSNEIIAVVNVPEALETKTVESVVENYEKNSHQETSHFSKSHSKSTPNLVEKLDCWKKWPEYTVDQETDTSNLSSTDYSHCWVKETPDSRVVFRNHQHKDKDPEFEIEIEKILPVHDYTRPNKNKNQGRYSTHSILHTENEQTIATRMSSGYFSGDEFKSQMLNYSPSYSASNFNESSPRTSSSQFNINKFLNSTTRSKPKKTSNPLEEFNKLYESLGLEQDETLLDRANERDYSSTCYTTKSSSIKKLISNNNEVENYDDYYYKKSVYSCKPARSDTFEDDLSPKTNQTLKRPTNLDKDDASVFNNLRKRSNSMSNLSNNDVILPSPTTADYLRNRTRESALINVVMKPAKTSTDFEISQILYDDMAYRQLRKDSEAHKLSQIKANQNIMPNNLTNITTLPISYVPKRNSVGEFYQSSGNVRTVKMIKQKDATNKNYKQNNLVYNRTPHDMENRYFTNESNPEINEYYDSLNHVKITNRNYGNY</sequence>
<feature type="compositionally biased region" description="Low complexity" evidence="2">
    <location>
        <begin position="50"/>
        <end position="59"/>
    </location>
</feature>
<keyword evidence="1" id="KW-0175">Coiled coil</keyword>